<accession>A0A1W0WC67</accession>
<name>A0A1W0WC67_HYPEX</name>
<feature type="compositionally biased region" description="Gly residues" evidence="1">
    <location>
        <begin position="81"/>
        <end position="91"/>
    </location>
</feature>
<protein>
    <submittedName>
        <fullName evidence="2">Uncharacterized protein</fullName>
    </submittedName>
</protein>
<gene>
    <name evidence="2" type="ORF">BV898_12996</name>
</gene>
<evidence type="ECO:0000256" key="1">
    <source>
        <dbReference type="SAM" id="MobiDB-lite"/>
    </source>
</evidence>
<dbReference type="Proteomes" id="UP000192578">
    <property type="component" value="Unassembled WGS sequence"/>
</dbReference>
<evidence type="ECO:0000313" key="3">
    <source>
        <dbReference type="Proteomes" id="UP000192578"/>
    </source>
</evidence>
<proteinExistence type="predicted"/>
<dbReference type="EMBL" id="MTYJ01000137">
    <property type="protein sequence ID" value="OQV12767.1"/>
    <property type="molecule type" value="Genomic_DNA"/>
</dbReference>
<reference evidence="3" key="1">
    <citation type="submission" date="2017-01" db="EMBL/GenBank/DDBJ databases">
        <title>Comparative genomics of anhydrobiosis in the tardigrade Hypsibius dujardini.</title>
        <authorList>
            <person name="Yoshida Y."/>
            <person name="Koutsovoulos G."/>
            <person name="Laetsch D."/>
            <person name="Stevens L."/>
            <person name="Kumar S."/>
            <person name="Horikawa D."/>
            <person name="Ishino K."/>
            <person name="Komine S."/>
            <person name="Tomita M."/>
            <person name="Blaxter M."/>
            <person name="Arakawa K."/>
        </authorList>
    </citation>
    <scope>NUCLEOTIDE SEQUENCE [LARGE SCALE GENOMIC DNA]</scope>
    <source>
        <strain evidence="3">Z151</strain>
    </source>
</reference>
<feature type="region of interest" description="Disordered" evidence="1">
    <location>
        <begin position="54"/>
        <end position="91"/>
    </location>
</feature>
<sequence length="91" mass="9666">MRDLQRLGGSDIALDHGSLCACETGRIARPRVDLRLITSSYQLWTELEVRKNPFPTSPDMAVMREGPEVVPSSGDISGHGCDAGGGRGGAL</sequence>
<comment type="caution">
    <text evidence="2">The sequence shown here is derived from an EMBL/GenBank/DDBJ whole genome shotgun (WGS) entry which is preliminary data.</text>
</comment>
<keyword evidence="3" id="KW-1185">Reference proteome</keyword>
<organism evidence="2 3">
    <name type="scientific">Hypsibius exemplaris</name>
    <name type="common">Freshwater tardigrade</name>
    <dbReference type="NCBI Taxonomy" id="2072580"/>
    <lineage>
        <taxon>Eukaryota</taxon>
        <taxon>Metazoa</taxon>
        <taxon>Ecdysozoa</taxon>
        <taxon>Tardigrada</taxon>
        <taxon>Eutardigrada</taxon>
        <taxon>Parachela</taxon>
        <taxon>Hypsibioidea</taxon>
        <taxon>Hypsibiidae</taxon>
        <taxon>Hypsibius</taxon>
    </lineage>
</organism>
<evidence type="ECO:0000313" key="2">
    <source>
        <dbReference type="EMBL" id="OQV12767.1"/>
    </source>
</evidence>
<dbReference type="AlphaFoldDB" id="A0A1W0WC67"/>